<dbReference type="InterPro" id="IPR029351">
    <property type="entry name" value="GAD_dom"/>
</dbReference>
<dbReference type="SUPFAM" id="SSF55681">
    <property type="entry name" value="Class II aaRS and biotin synthetases"/>
    <property type="match status" value="1"/>
</dbReference>
<dbReference type="EMBL" id="QRDY01000003">
    <property type="protein sequence ID" value="RED64155.1"/>
    <property type="molecule type" value="Genomic_DNA"/>
</dbReference>
<dbReference type="GO" id="GO:0005737">
    <property type="term" value="C:cytoplasm"/>
    <property type="evidence" value="ECO:0007669"/>
    <property type="project" value="UniProtKB-SubCell"/>
</dbReference>
<dbReference type="Pfam" id="PF00152">
    <property type="entry name" value="tRNA-synt_2"/>
    <property type="match status" value="1"/>
</dbReference>
<organism evidence="10 11">
    <name type="scientific">Cohnella lupini</name>
    <dbReference type="NCBI Taxonomy" id="1294267"/>
    <lineage>
        <taxon>Bacteria</taxon>
        <taxon>Bacillati</taxon>
        <taxon>Bacillota</taxon>
        <taxon>Bacilli</taxon>
        <taxon>Bacillales</taxon>
        <taxon>Paenibacillaceae</taxon>
        <taxon>Cohnella</taxon>
    </lineage>
</organism>
<evidence type="ECO:0000256" key="5">
    <source>
        <dbReference type="ARBA" id="ARBA00022840"/>
    </source>
</evidence>
<dbReference type="GO" id="GO:0006422">
    <property type="term" value="P:aspartyl-tRNA aminoacylation"/>
    <property type="evidence" value="ECO:0007669"/>
    <property type="project" value="UniProtKB-UniRule"/>
</dbReference>
<keyword evidence="5 8" id="KW-0067">ATP-binding</keyword>
<dbReference type="InterPro" id="IPR004115">
    <property type="entry name" value="GAD-like_sf"/>
</dbReference>
<feature type="binding site" evidence="8">
    <location>
        <begin position="222"/>
        <end position="224"/>
    </location>
    <ligand>
        <name>ATP</name>
        <dbReference type="ChEBI" id="CHEBI:30616"/>
    </ligand>
</feature>
<dbReference type="Pfam" id="PF01336">
    <property type="entry name" value="tRNA_anti-codon"/>
    <property type="match status" value="1"/>
</dbReference>
<dbReference type="HAMAP" id="MF_00044">
    <property type="entry name" value="Asp_tRNA_synth_type1"/>
    <property type="match status" value="1"/>
</dbReference>
<keyword evidence="3 8" id="KW-0436">Ligase</keyword>
<dbReference type="CDD" id="cd04317">
    <property type="entry name" value="EcAspRS_like_N"/>
    <property type="match status" value="1"/>
</dbReference>
<dbReference type="NCBIfam" id="TIGR00459">
    <property type="entry name" value="aspS_bact"/>
    <property type="match status" value="1"/>
</dbReference>
<accession>A0A3D9IR11</accession>
<evidence type="ECO:0000256" key="2">
    <source>
        <dbReference type="ARBA" id="ARBA00022490"/>
    </source>
</evidence>
<dbReference type="InterPro" id="IPR004364">
    <property type="entry name" value="Aa-tRNA-synt_II"/>
</dbReference>
<feature type="binding site" evidence="8">
    <location>
        <position position="483"/>
    </location>
    <ligand>
        <name>ATP</name>
        <dbReference type="ChEBI" id="CHEBI:30616"/>
    </ligand>
</feature>
<dbReference type="GO" id="GO:0140096">
    <property type="term" value="F:catalytic activity, acting on a protein"/>
    <property type="evidence" value="ECO:0007669"/>
    <property type="project" value="UniProtKB-ARBA"/>
</dbReference>
<keyword evidence="7 8" id="KW-0030">Aminoacyl-tRNA synthetase</keyword>
<feature type="binding site" evidence="8">
    <location>
        <position position="222"/>
    </location>
    <ligand>
        <name>L-aspartate</name>
        <dbReference type="ChEBI" id="CHEBI:29991"/>
    </ligand>
</feature>
<dbReference type="OrthoDB" id="9802326at2"/>
<evidence type="ECO:0000313" key="10">
    <source>
        <dbReference type="EMBL" id="RED64155.1"/>
    </source>
</evidence>
<dbReference type="Gene3D" id="3.30.1360.30">
    <property type="entry name" value="GAD-like domain"/>
    <property type="match status" value="1"/>
</dbReference>
<evidence type="ECO:0000259" key="9">
    <source>
        <dbReference type="PROSITE" id="PS50862"/>
    </source>
</evidence>
<dbReference type="GO" id="GO:0016740">
    <property type="term" value="F:transferase activity"/>
    <property type="evidence" value="ECO:0007669"/>
    <property type="project" value="UniProtKB-ARBA"/>
</dbReference>
<feature type="binding site" evidence="8">
    <location>
        <position position="231"/>
    </location>
    <ligand>
        <name>ATP</name>
        <dbReference type="ChEBI" id="CHEBI:30616"/>
    </ligand>
</feature>
<dbReference type="InterPro" id="IPR012340">
    <property type="entry name" value="NA-bd_OB-fold"/>
</dbReference>
<dbReference type="GO" id="GO:0003676">
    <property type="term" value="F:nucleic acid binding"/>
    <property type="evidence" value="ECO:0007669"/>
    <property type="project" value="InterPro"/>
</dbReference>
<dbReference type="SUPFAM" id="SSF50249">
    <property type="entry name" value="Nucleic acid-binding proteins"/>
    <property type="match status" value="1"/>
</dbReference>
<feature type="domain" description="Aminoacyl-transfer RNA synthetases class-II family profile" evidence="9">
    <location>
        <begin position="145"/>
        <end position="556"/>
    </location>
</feature>
<keyword evidence="4 8" id="KW-0547">Nucleotide-binding</keyword>
<feature type="binding site" evidence="8">
    <location>
        <begin position="535"/>
        <end position="538"/>
    </location>
    <ligand>
        <name>ATP</name>
        <dbReference type="ChEBI" id="CHEBI:30616"/>
    </ligand>
</feature>
<dbReference type="PROSITE" id="PS50862">
    <property type="entry name" value="AA_TRNA_LIGASE_II"/>
    <property type="match status" value="1"/>
</dbReference>
<evidence type="ECO:0000256" key="8">
    <source>
        <dbReference type="HAMAP-Rule" id="MF_00044"/>
    </source>
</evidence>
<dbReference type="AlphaFoldDB" id="A0A3D9IR11"/>
<dbReference type="InterPro" id="IPR004365">
    <property type="entry name" value="NA-bd_OB_tRNA"/>
</dbReference>
<dbReference type="CDD" id="cd00777">
    <property type="entry name" value="AspRS_core"/>
    <property type="match status" value="1"/>
</dbReference>
<gene>
    <name evidence="8" type="primary">aspS</name>
    <name evidence="10" type="ORF">DFP95_103399</name>
</gene>
<dbReference type="InterPro" id="IPR002312">
    <property type="entry name" value="Asp/Asn-tRNA-synth_IIb"/>
</dbReference>
<evidence type="ECO:0000256" key="3">
    <source>
        <dbReference type="ARBA" id="ARBA00022598"/>
    </source>
</evidence>
<dbReference type="InterPro" id="IPR045864">
    <property type="entry name" value="aa-tRNA-synth_II/BPL/LPL"/>
</dbReference>
<keyword evidence="2 8" id="KW-0963">Cytoplasm</keyword>
<evidence type="ECO:0000256" key="4">
    <source>
        <dbReference type="ARBA" id="ARBA00022741"/>
    </source>
</evidence>
<feature type="binding site" evidence="8">
    <location>
        <position position="490"/>
    </location>
    <ligand>
        <name>L-aspartate</name>
        <dbReference type="ChEBI" id="CHEBI:29991"/>
    </ligand>
</feature>
<dbReference type="InterPro" id="IPR047089">
    <property type="entry name" value="Asp-tRNA-ligase_1_N"/>
</dbReference>
<comment type="catalytic activity">
    <reaction evidence="8">
        <text>tRNA(Asp) + L-aspartate + ATP = L-aspartyl-tRNA(Asp) + AMP + diphosphate</text>
        <dbReference type="Rhea" id="RHEA:19649"/>
        <dbReference type="Rhea" id="RHEA-COMP:9660"/>
        <dbReference type="Rhea" id="RHEA-COMP:9678"/>
        <dbReference type="ChEBI" id="CHEBI:29991"/>
        <dbReference type="ChEBI" id="CHEBI:30616"/>
        <dbReference type="ChEBI" id="CHEBI:33019"/>
        <dbReference type="ChEBI" id="CHEBI:78442"/>
        <dbReference type="ChEBI" id="CHEBI:78516"/>
        <dbReference type="ChEBI" id="CHEBI:456215"/>
        <dbReference type="EC" id="6.1.1.12"/>
    </reaction>
</comment>
<comment type="caution">
    <text evidence="8">Lacks conserved residue(s) required for the propagation of feature annotation.</text>
</comment>
<comment type="subcellular location">
    <subcellularLocation>
        <location evidence="8">Cytoplasm</location>
    </subcellularLocation>
</comment>
<feature type="binding site" evidence="8">
    <location>
        <position position="176"/>
    </location>
    <ligand>
        <name>L-aspartate</name>
        <dbReference type="ChEBI" id="CHEBI:29991"/>
    </ligand>
</feature>
<dbReference type="Gene3D" id="3.30.930.10">
    <property type="entry name" value="Bira Bifunctional Protein, Domain 2"/>
    <property type="match status" value="1"/>
</dbReference>
<evidence type="ECO:0000256" key="6">
    <source>
        <dbReference type="ARBA" id="ARBA00022917"/>
    </source>
</evidence>
<dbReference type="InterPro" id="IPR006195">
    <property type="entry name" value="aa-tRNA-synth_II"/>
</dbReference>
<dbReference type="SUPFAM" id="SSF55261">
    <property type="entry name" value="GAD domain-like"/>
    <property type="match status" value="1"/>
</dbReference>
<sequence length="614" mass="68568">MMLKNIDCGKLSKENVGQTVVLNGWVQGWRDFGGILFIDLRDRSGIVQVVFNPEFSGKALELGSRARNEYVLAVKGKIVERDPVTFNPNLATGEIEVQVEEVEIINAAKTPPFPIEDGVEVDESLRLKYRYLDLRRPEMQKTLLLRSKATKIFRDFLDDNGFIDVETPILTKSTPEGARDYLVPSRVHPGEFFALPQSPQLFKQLLMVGGIERYYQVARCFRDEDLRADRQPEFTQIDIETSFLSQDQLLGMMEQLMARLFRETVGVEIPTPFQRLTYSDAIHKYGSDKPDLRFGLEIEDVTDIVKSSEVKVFASVAASGGVVKALNAKGCASWSRKELDDLQPFAARYGGKGIAWITVKDGEWKGPIVKFFSPEEKAALTERLNVEEGDLLTFSADKLKTAADVMGNLRQKVGRDLGLIDNKAYKFLWVVDFPLLGWDEEGKRFVAEHHPFTRPTDEDLPLFDTDPGAIRAQAYDIVLNGYEVGGGSMRIYRRDVQEKMFQALGFSAEEAQEKFGFFLDAFEYGTPPHGGIAFGLDRLIMLLAGRTNLRETIAFPKTASATDLLCDAPSPVTERQLDDLHVRLSAKAIAAQTKTAPAVADSVESGEPAVQSQG</sequence>
<dbReference type="Pfam" id="PF02938">
    <property type="entry name" value="GAD"/>
    <property type="match status" value="1"/>
</dbReference>
<comment type="subunit">
    <text evidence="8">Homodimer.</text>
</comment>
<evidence type="ECO:0000313" key="11">
    <source>
        <dbReference type="Proteomes" id="UP000256869"/>
    </source>
</evidence>
<reference evidence="10 11" key="1">
    <citation type="submission" date="2018-07" db="EMBL/GenBank/DDBJ databases">
        <title>Genomic Encyclopedia of Type Strains, Phase III (KMG-III): the genomes of soil and plant-associated and newly described type strains.</title>
        <authorList>
            <person name="Whitman W."/>
        </authorList>
    </citation>
    <scope>NUCLEOTIDE SEQUENCE [LARGE SCALE GENOMIC DNA]</scope>
    <source>
        <strain evidence="10 11">CECT 8236</strain>
    </source>
</reference>
<dbReference type="Proteomes" id="UP000256869">
    <property type="component" value="Unassembled WGS sequence"/>
</dbReference>
<dbReference type="InterPro" id="IPR047090">
    <property type="entry name" value="AspRS_core"/>
</dbReference>
<dbReference type="RefSeq" id="WP_115992237.1">
    <property type="nucleotide sequence ID" value="NZ_QRDY01000003.1"/>
</dbReference>
<comment type="function">
    <text evidence="8">Catalyzes the attachment of L-aspartate to tRNA(Asp) in a two-step reaction: L-aspartate is first activated by ATP to form Asp-AMP and then transferred to the acceptor end of tRNA(Asp).</text>
</comment>
<dbReference type="PANTHER" id="PTHR22594">
    <property type="entry name" value="ASPARTYL/LYSYL-TRNA SYNTHETASE"/>
    <property type="match status" value="1"/>
</dbReference>
<keyword evidence="6 8" id="KW-0648">Protein biosynthesis</keyword>
<proteinExistence type="inferred from homology"/>
<dbReference type="InterPro" id="IPR004524">
    <property type="entry name" value="Asp-tRNA-ligase_1"/>
</dbReference>
<comment type="caution">
    <text evidence="10">The sequence shown here is derived from an EMBL/GenBank/DDBJ whole genome shotgun (WGS) entry which is preliminary data.</text>
</comment>
<comment type="similarity">
    <text evidence="1 8">Belongs to the class-II aminoacyl-tRNA synthetase family. Type 1 subfamily.</text>
</comment>
<feature type="region of interest" description="Aspartate" evidence="8">
    <location>
        <begin position="200"/>
        <end position="203"/>
    </location>
</feature>
<dbReference type="PANTHER" id="PTHR22594:SF5">
    <property type="entry name" value="ASPARTATE--TRNA LIGASE, MITOCHONDRIAL"/>
    <property type="match status" value="1"/>
</dbReference>
<name>A0A3D9IR11_9BACL</name>
<feature type="binding site" evidence="8">
    <location>
        <position position="449"/>
    </location>
    <ligand>
        <name>L-aspartate</name>
        <dbReference type="ChEBI" id="CHEBI:29991"/>
    </ligand>
</feature>
<dbReference type="GO" id="GO:0004815">
    <property type="term" value="F:aspartate-tRNA ligase activity"/>
    <property type="evidence" value="ECO:0007669"/>
    <property type="project" value="UniProtKB-UniRule"/>
</dbReference>
<dbReference type="Gene3D" id="2.40.50.140">
    <property type="entry name" value="Nucleic acid-binding proteins"/>
    <property type="match status" value="1"/>
</dbReference>
<evidence type="ECO:0000256" key="1">
    <source>
        <dbReference type="ARBA" id="ARBA00006303"/>
    </source>
</evidence>
<protein>
    <recommendedName>
        <fullName evidence="8">Aspartate--tRNA ligase</fullName>
        <ecNumber evidence="8">6.1.1.12</ecNumber>
    </recommendedName>
    <alternativeName>
        <fullName evidence="8">Aspartyl-tRNA synthetase</fullName>
        <shortName evidence="8">AspRS</shortName>
    </alternativeName>
</protein>
<dbReference type="EC" id="6.1.1.12" evidence="8"/>
<dbReference type="PRINTS" id="PR01042">
    <property type="entry name" value="TRNASYNTHASP"/>
</dbReference>
<dbReference type="GO" id="GO:0005524">
    <property type="term" value="F:ATP binding"/>
    <property type="evidence" value="ECO:0007669"/>
    <property type="project" value="UniProtKB-UniRule"/>
</dbReference>
<dbReference type="NCBIfam" id="NF001750">
    <property type="entry name" value="PRK00476.1"/>
    <property type="match status" value="1"/>
</dbReference>
<keyword evidence="11" id="KW-1185">Reference proteome</keyword>
<evidence type="ECO:0000256" key="7">
    <source>
        <dbReference type="ARBA" id="ARBA00023146"/>
    </source>
</evidence>